<name>A0A1B2I5W5_9BACT</name>
<dbReference type="Proteomes" id="UP000093044">
    <property type="component" value="Chromosome"/>
</dbReference>
<dbReference type="OrthoDB" id="6062at2"/>
<keyword evidence="2" id="KW-1185">Reference proteome</keyword>
<accession>A0A1B2I5W5</accession>
<dbReference type="RefSeq" id="WP_066745541.1">
    <property type="nucleotide sequence ID" value="NZ_CP016757.1"/>
</dbReference>
<proteinExistence type="predicted"/>
<dbReference type="AlphaFoldDB" id="A0A1B2I5W5"/>
<evidence type="ECO:0000313" key="2">
    <source>
        <dbReference type="Proteomes" id="UP000093044"/>
    </source>
</evidence>
<organism evidence="1 2">
    <name type="scientific">Cloacibacillus porcorum</name>
    <dbReference type="NCBI Taxonomy" id="1197717"/>
    <lineage>
        <taxon>Bacteria</taxon>
        <taxon>Thermotogati</taxon>
        <taxon>Synergistota</taxon>
        <taxon>Synergistia</taxon>
        <taxon>Synergistales</taxon>
        <taxon>Synergistaceae</taxon>
        <taxon>Cloacibacillus</taxon>
    </lineage>
</organism>
<protein>
    <submittedName>
        <fullName evidence="1">Uncharacterized protein</fullName>
    </submittedName>
</protein>
<gene>
    <name evidence="1" type="ORF">BED41_10020</name>
</gene>
<dbReference type="GeneID" id="83058184"/>
<reference evidence="1" key="1">
    <citation type="submission" date="2016-08" db="EMBL/GenBank/DDBJ databases">
        <title>Complete genome of Cloacibacillus porcorum.</title>
        <authorList>
            <person name="Looft T."/>
            <person name="Bayles D.O."/>
            <person name="Alt D.P."/>
        </authorList>
    </citation>
    <scope>NUCLEOTIDE SEQUENCE [LARGE SCALE GENOMIC DNA]</scope>
    <source>
        <strain evidence="1">CL-84</strain>
    </source>
</reference>
<evidence type="ECO:0000313" key="1">
    <source>
        <dbReference type="EMBL" id="ANZ45369.1"/>
    </source>
</evidence>
<dbReference type="EMBL" id="CP016757">
    <property type="protein sequence ID" value="ANZ45369.1"/>
    <property type="molecule type" value="Genomic_DNA"/>
</dbReference>
<sequence length="155" mass="17223">MKEAPDYFLPLKVMPAEGDKIILSPAYFFPANIMSRGLFAGVSLVTKTIVVDASNGRAVISDADIRPCAAPDFPCIPRELPVKLSEHQALSAAEMMATPEEARGWRRGFNSVRVFFRNSEFNFVWHTYIIRGSLLIDAFTGEESEAADVIDILLR</sequence>
<dbReference type="KEGG" id="cpor:BED41_10020"/>